<dbReference type="GO" id="GO:0004930">
    <property type="term" value="F:G protein-coupled receptor activity"/>
    <property type="evidence" value="ECO:0007669"/>
    <property type="project" value="UniProtKB-KW"/>
</dbReference>
<reference evidence="11" key="1">
    <citation type="submission" date="2021-02" db="EMBL/GenBank/DDBJ databases">
        <authorList>
            <person name="Nowell W R."/>
        </authorList>
    </citation>
    <scope>NUCLEOTIDE SEQUENCE</scope>
</reference>
<dbReference type="OrthoDB" id="10030228at2759"/>
<keyword evidence="3 9" id="KW-0812">Transmembrane</keyword>
<sequence>MLCLNSSHCQNGNRCLFGFCIYPKENYFTDQYTIHSNALILPIIGATHHDLPSLWHMYIWIFIILALIGLLNNIFALMTFIRDRIRYTTFGIYLIIYSICSLLLMILILTNVLTAIYYDKYIFRLWACHGYPYLSLNMVYTSTLISAAIAIENILIKCFNFDKFRSRKSSLFISLFIFLIVSISNLDKIFSRYLITDQSNNLYCVYDKYTYKPWSNIMFFFCIIFPCFIHLICIIRILSIKVKENFIQRIFAYQNYMVPSLFIILCIFLHGLYRYIIDFNLFNSSTFIIRLHIGFIFLLYAPQILTYMIYVLPNDFYVREFYQIWFYRKLCCCFYNKRRHIQEFEVIHRLWQRRTSLETVKTITNLDDTCVDSEFYKKT</sequence>
<feature type="transmembrane region" description="Helical" evidence="9">
    <location>
        <begin position="92"/>
        <end position="118"/>
    </location>
</feature>
<dbReference type="AlphaFoldDB" id="A0A814ESD6"/>
<evidence type="ECO:0000256" key="8">
    <source>
        <dbReference type="ARBA" id="ARBA00023224"/>
    </source>
</evidence>
<dbReference type="EMBL" id="CAJNOM010000345">
    <property type="protein sequence ID" value="CAF1377438.1"/>
    <property type="molecule type" value="Genomic_DNA"/>
</dbReference>
<dbReference type="PANTHER" id="PTHR24229:SF40">
    <property type="entry name" value="ALLATOSTATIN C RECEPTOR 1-RELATED"/>
    <property type="match status" value="1"/>
</dbReference>
<evidence type="ECO:0000256" key="9">
    <source>
        <dbReference type="SAM" id="Phobius"/>
    </source>
</evidence>
<dbReference type="InterPro" id="IPR017452">
    <property type="entry name" value="GPCR_Rhodpsn_7TM"/>
</dbReference>
<evidence type="ECO:0000256" key="1">
    <source>
        <dbReference type="ARBA" id="ARBA00004651"/>
    </source>
</evidence>
<evidence type="ECO:0000313" key="12">
    <source>
        <dbReference type="EMBL" id="CAF1377438.1"/>
    </source>
</evidence>
<feature type="transmembrane region" description="Helical" evidence="9">
    <location>
        <begin position="214"/>
        <end position="235"/>
    </location>
</feature>
<dbReference type="GO" id="GO:0043005">
    <property type="term" value="C:neuron projection"/>
    <property type="evidence" value="ECO:0007669"/>
    <property type="project" value="TreeGrafter"/>
</dbReference>
<accession>A0A814ESD6</accession>
<evidence type="ECO:0000313" key="11">
    <source>
        <dbReference type="EMBL" id="CAF0973322.1"/>
    </source>
</evidence>
<organism evidence="11 14">
    <name type="scientific">Adineta steineri</name>
    <dbReference type="NCBI Taxonomy" id="433720"/>
    <lineage>
        <taxon>Eukaryota</taxon>
        <taxon>Metazoa</taxon>
        <taxon>Spiralia</taxon>
        <taxon>Gnathifera</taxon>
        <taxon>Rotifera</taxon>
        <taxon>Eurotatoria</taxon>
        <taxon>Bdelloidea</taxon>
        <taxon>Adinetida</taxon>
        <taxon>Adinetidae</taxon>
        <taxon>Adineta</taxon>
    </lineage>
</organism>
<dbReference type="EMBL" id="CAJNOI010000061">
    <property type="protein sequence ID" value="CAF0973322.1"/>
    <property type="molecule type" value="Genomic_DNA"/>
</dbReference>
<evidence type="ECO:0000256" key="7">
    <source>
        <dbReference type="ARBA" id="ARBA00023170"/>
    </source>
</evidence>
<keyword evidence="6 9" id="KW-0472">Membrane</keyword>
<dbReference type="PROSITE" id="PS50262">
    <property type="entry name" value="G_PROTEIN_RECEP_F1_2"/>
    <property type="match status" value="1"/>
</dbReference>
<gene>
    <name evidence="11" type="ORF">BJG266_LOCUS14457</name>
    <name evidence="12" type="ORF">QVE165_LOCUS35458</name>
</gene>
<name>A0A814ESD6_9BILA</name>
<protein>
    <recommendedName>
        <fullName evidence="10">G-protein coupled receptors family 1 profile domain-containing protein</fullName>
    </recommendedName>
</protein>
<dbReference type="SUPFAM" id="SSF81321">
    <property type="entry name" value="Family A G protein-coupled receptor-like"/>
    <property type="match status" value="1"/>
</dbReference>
<keyword evidence="13" id="KW-1185">Reference proteome</keyword>
<evidence type="ECO:0000256" key="3">
    <source>
        <dbReference type="ARBA" id="ARBA00022692"/>
    </source>
</evidence>
<keyword evidence="2" id="KW-1003">Cell membrane</keyword>
<evidence type="ECO:0000256" key="2">
    <source>
        <dbReference type="ARBA" id="ARBA00022475"/>
    </source>
</evidence>
<evidence type="ECO:0000313" key="13">
    <source>
        <dbReference type="Proteomes" id="UP000663832"/>
    </source>
</evidence>
<keyword evidence="7" id="KW-0675">Receptor</keyword>
<comment type="caution">
    <text evidence="11">The sequence shown here is derived from an EMBL/GenBank/DDBJ whole genome shotgun (WGS) entry which is preliminary data.</text>
</comment>
<evidence type="ECO:0000259" key="10">
    <source>
        <dbReference type="PROSITE" id="PS50262"/>
    </source>
</evidence>
<dbReference type="Gene3D" id="1.20.1070.10">
    <property type="entry name" value="Rhodopsin 7-helix transmembrane proteins"/>
    <property type="match status" value="1"/>
</dbReference>
<feature type="transmembrane region" description="Helical" evidence="9">
    <location>
        <begin position="171"/>
        <end position="194"/>
    </location>
</feature>
<feature type="transmembrane region" description="Helical" evidence="9">
    <location>
        <begin position="256"/>
        <end position="276"/>
    </location>
</feature>
<evidence type="ECO:0000313" key="14">
    <source>
        <dbReference type="Proteomes" id="UP000663877"/>
    </source>
</evidence>
<evidence type="ECO:0000256" key="5">
    <source>
        <dbReference type="ARBA" id="ARBA00023040"/>
    </source>
</evidence>
<dbReference type="GO" id="GO:0042277">
    <property type="term" value="F:peptide binding"/>
    <property type="evidence" value="ECO:0007669"/>
    <property type="project" value="TreeGrafter"/>
</dbReference>
<dbReference type="PANTHER" id="PTHR24229">
    <property type="entry name" value="NEUROPEPTIDES RECEPTOR"/>
    <property type="match status" value="1"/>
</dbReference>
<proteinExistence type="predicted"/>
<feature type="transmembrane region" description="Helical" evidence="9">
    <location>
        <begin position="57"/>
        <end position="80"/>
    </location>
</feature>
<feature type="domain" description="G-protein coupled receptors family 1 profile" evidence="10">
    <location>
        <begin position="72"/>
        <end position="310"/>
    </location>
</feature>
<dbReference type="GO" id="GO:0005886">
    <property type="term" value="C:plasma membrane"/>
    <property type="evidence" value="ECO:0007669"/>
    <property type="project" value="UniProtKB-SubCell"/>
</dbReference>
<keyword evidence="8" id="KW-0807">Transducer</keyword>
<comment type="subcellular location">
    <subcellularLocation>
        <location evidence="1">Cell membrane</location>
        <topology evidence="1">Multi-pass membrane protein</topology>
    </subcellularLocation>
</comment>
<keyword evidence="5" id="KW-0297">G-protein coupled receptor</keyword>
<dbReference type="Proteomes" id="UP000663877">
    <property type="component" value="Unassembled WGS sequence"/>
</dbReference>
<evidence type="ECO:0000256" key="4">
    <source>
        <dbReference type="ARBA" id="ARBA00022989"/>
    </source>
</evidence>
<evidence type="ECO:0000256" key="6">
    <source>
        <dbReference type="ARBA" id="ARBA00023136"/>
    </source>
</evidence>
<keyword evidence="4 9" id="KW-1133">Transmembrane helix</keyword>
<feature type="transmembrane region" description="Helical" evidence="9">
    <location>
        <begin position="138"/>
        <end position="159"/>
    </location>
</feature>
<dbReference type="Proteomes" id="UP000663832">
    <property type="component" value="Unassembled WGS sequence"/>
</dbReference>
<feature type="transmembrane region" description="Helical" evidence="9">
    <location>
        <begin position="288"/>
        <end position="312"/>
    </location>
</feature>